<name>A0A8J4DKC1_9ACTN</name>
<organism evidence="10 11">
    <name type="scientific">Spirilliplanes yamanashiensis</name>
    <dbReference type="NCBI Taxonomy" id="42233"/>
    <lineage>
        <taxon>Bacteria</taxon>
        <taxon>Bacillati</taxon>
        <taxon>Actinomycetota</taxon>
        <taxon>Actinomycetes</taxon>
        <taxon>Micromonosporales</taxon>
        <taxon>Micromonosporaceae</taxon>
        <taxon>Spirilliplanes</taxon>
    </lineage>
</organism>
<keyword evidence="11" id="KW-1185">Reference proteome</keyword>
<comment type="cofactor">
    <cofactor evidence="2 8">
        <name>NAD(+)</name>
        <dbReference type="ChEBI" id="CHEBI:57540"/>
    </cofactor>
</comment>
<reference evidence="10" key="1">
    <citation type="submission" date="2021-01" db="EMBL/GenBank/DDBJ databases">
        <title>Whole genome shotgun sequence of Spirilliplanes yamanashiensis NBRC 15828.</title>
        <authorList>
            <person name="Komaki H."/>
            <person name="Tamura T."/>
        </authorList>
    </citation>
    <scope>NUCLEOTIDE SEQUENCE</scope>
    <source>
        <strain evidence="10">NBRC 15828</strain>
    </source>
</reference>
<dbReference type="InterPro" id="IPR036291">
    <property type="entry name" value="NAD(P)-bd_dom_sf"/>
</dbReference>
<dbReference type="EC" id="4.2.1.46" evidence="4 8"/>
<evidence type="ECO:0000256" key="4">
    <source>
        <dbReference type="ARBA" id="ARBA00011990"/>
    </source>
</evidence>
<dbReference type="InterPro" id="IPR016040">
    <property type="entry name" value="NAD(P)-bd_dom"/>
</dbReference>
<dbReference type="Pfam" id="PF16363">
    <property type="entry name" value="GDP_Man_Dehyd"/>
    <property type="match status" value="1"/>
</dbReference>
<dbReference type="Proteomes" id="UP000652013">
    <property type="component" value="Unassembled WGS sequence"/>
</dbReference>
<evidence type="ECO:0000256" key="5">
    <source>
        <dbReference type="ARBA" id="ARBA00016977"/>
    </source>
</evidence>
<protein>
    <recommendedName>
        <fullName evidence="5 8">dTDP-glucose 4,6-dehydratase</fullName>
        <ecNumber evidence="4 8">4.2.1.46</ecNumber>
    </recommendedName>
</protein>
<accession>A0A8J4DKC1</accession>
<dbReference type="CDD" id="cd05246">
    <property type="entry name" value="dTDP_GD_SDR_e"/>
    <property type="match status" value="1"/>
</dbReference>
<dbReference type="Gene3D" id="3.90.25.10">
    <property type="entry name" value="UDP-galactose 4-epimerase, domain 1"/>
    <property type="match status" value="1"/>
</dbReference>
<evidence type="ECO:0000259" key="9">
    <source>
        <dbReference type="Pfam" id="PF16363"/>
    </source>
</evidence>
<dbReference type="EMBL" id="BOOY01000025">
    <property type="protein sequence ID" value="GIJ03900.1"/>
    <property type="molecule type" value="Genomic_DNA"/>
</dbReference>
<feature type="domain" description="NAD(P)-binding" evidence="9">
    <location>
        <begin position="16"/>
        <end position="309"/>
    </location>
</feature>
<dbReference type="PANTHER" id="PTHR43000">
    <property type="entry name" value="DTDP-D-GLUCOSE 4,6-DEHYDRATASE-RELATED"/>
    <property type="match status" value="1"/>
</dbReference>
<keyword evidence="6" id="KW-0520">NAD</keyword>
<dbReference type="GO" id="GO:0009225">
    <property type="term" value="P:nucleotide-sugar metabolic process"/>
    <property type="evidence" value="ECO:0007669"/>
    <property type="project" value="InterPro"/>
</dbReference>
<evidence type="ECO:0000256" key="2">
    <source>
        <dbReference type="ARBA" id="ARBA00001911"/>
    </source>
</evidence>
<dbReference type="Gene3D" id="3.40.50.720">
    <property type="entry name" value="NAD(P)-binding Rossmann-like Domain"/>
    <property type="match status" value="1"/>
</dbReference>
<comment type="similarity">
    <text evidence="3 8">Belongs to the NAD(P)-dependent epimerase/dehydratase family. dTDP-glucose dehydratase subfamily.</text>
</comment>
<dbReference type="SUPFAM" id="SSF51735">
    <property type="entry name" value="NAD(P)-binding Rossmann-fold domains"/>
    <property type="match status" value="1"/>
</dbReference>
<keyword evidence="7 8" id="KW-0456">Lyase</keyword>
<dbReference type="NCBIfam" id="TIGR01181">
    <property type="entry name" value="dTDP_gluc_dehyt"/>
    <property type="match status" value="1"/>
</dbReference>
<comment type="caution">
    <text evidence="10">The sequence shown here is derived from an EMBL/GenBank/DDBJ whole genome shotgun (WGS) entry which is preliminary data.</text>
</comment>
<dbReference type="InterPro" id="IPR005888">
    <property type="entry name" value="dTDP_Gluc_deHydtase"/>
</dbReference>
<evidence type="ECO:0000256" key="6">
    <source>
        <dbReference type="ARBA" id="ARBA00023027"/>
    </source>
</evidence>
<proteinExistence type="inferred from homology"/>
<evidence type="ECO:0000313" key="10">
    <source>
        <dbReference type="EMBL" id="GIJ03900.1"/>
    </source>
</evidence>
<dbReference type="AlphaFoldDB" id="A0A8J4DKC1"/>
<evidence type="ECO:0000256" key="8">
    <source>
        <dbReference type="RuleBase" id="RU004473"/>
    </source>
</evidence>
<evidence type="ECO:0000256" key="3">
    <source>
        <dbReference type="ARBA" id="ARBA00008178"/>
    </source>
</evidence>
<evidence type="ECO:0000256" key="1">
    <source>
        <dbReference type="ARBA" id="ARBA00001539"/>
    </source>
</evidence>
<gene>
    <name evidence="10" type="ORF">Sya03_32520</name>
</gene>
<evidence type="ECO:0000256" key="7">
    <source>
        <dbReference type="ARBA" id="ARBA00023239"/>
    </source>
</evidence>
<dbReference type="GO" id="GO:0008460">
    <property type="term" value="F:dTDP-glucose 4,6-dehydratase activity"/>
    <property type="evidence" value="ECO:0007669"/>
    <property type="project" value="UniProtKB-EC"/>
</dbReference>
<evidence type="ECO:0000313" key="11">
    <source>
        <dbReference type="Proteomes" id="UP000652013"/>
    </source>
</evidence>
<sequence length="323" mass="34883">MGRRRPQYPDHAMRILVTGGAGFIGSALVRVLLRDDDAHVTVLDALTYAGDRANLPDDPRLAFVHGDITDGRTVDRLVAGADAVVNAAAETHVDRSIAHAAPFVTTNVLGTQVLLDAALRHGTARFLQVSTDEVYGSIERGSWDESAPVAPRSPYSASKAAGDLLALAYHRTHGLPVVVTRGANTFGPRQHPEKLIPRFVTRLLAGRTVPVYGDGGQVREWVHADDHARAIALVLAGGRPGEVYHVGAGVELTNLELTHRLLELCGAGPDRIEHVADRKGHDRRYSLDTTRIRTELGFRPAVDFAAGLAATVEHYRRKGPVTQ</sequence>
<comment type="catalytic activity">
    <reaction evidence="1 8">
        <text>dTDP-alpha-D-glucose = dTDP-4-dehydro-6-deoxy-alpha-D-glucose + H2O</text>
        <dbReference type="Rhea" id="RHEA:17221"/>
        <dbReference type="ChEBI" id="CHEBI:15377"/>
        <dbReference type="ChEBI" id="CHEBI:57477"/>
        <dbReference type="ChEBI" id="CHEBI:57649"/>
        <dbReference type="EC" id="4.2.1.46"/>
    </reaction>
</comment>